<organism evidence="1">
    <name type="scientific">Anguilla anguilla</name>
    <name type="common">European freshwater eel</name>
    <name type="synonym">Muraena anguilla</name>
    <dbReference type="NCBI Taxonomy" id="7936"/>
    <lineage>
        <taxon>Eukaryota</taxon>
        <taxon>Metazoa</taxon>
        <taxon>Chordata</taxon>
        <taxon>Craniata</taxon>
        <taxon>Vertebrata</taxon>
        <taxon>Euteleostomi</taxon>
        <taxon>Actinopterygii</taxon>
        <taxon>Neopterygii</taxon>
        <taxon>Teleostei</taxon>
        <taxon>Anguilliformes</taxon>
        <taxon>Anguillidae</taxon>
        <taxon>Anguilla</taxon>
    </lineage>
</organism>
<name>A0A0E9RGA9_ANGAN</name>
<accession>A0A0E9RGA9</accession>
<reference evidence="1" key="1">
    <citation type="submission" date="2014-11" db="EMBL/GenBank/DDBJ databases">
        <authorList>
            <person name="Amaro Gonzalez C."/>
        </authorList>
    </citation>
    <scope>NUCLEOTIDE SEQUENCE</scope>
</reference>
<reference evidence="1" key="2">
    <citation type="journal article" date="2015" name="Fish Shellfish Immunol.">
        <title>Early steps in the European eel (Anguilla anguilla)-Vibrio vulnificus interaction in the gills: Role of the RtxA13 toxin.</title>
        <authorList>
            <person name="Callol A."/>
            <person name="Pajuelo D."/>
            <person name="Ebbesson L."/>
            <person name="Teles M."/>
            <person name="MacKenzie S."/>
            <person name="Amaro C."/>
        </authorList>
    </citation>
    <scope>NUCLEOTIDE SEQUENCE</scope>
</reference>
<evidence type="ECO:0000313" key="1">
    <source>
        <dbReference type="EMBL" id="JAH27500.1"/>
    </source>
</evidence>
<proteinExistence type="predicted"/>
<protein>
    <submittedName>
        <fullName evidence="1">Uncharacterized protein</fullName>
    </submittedName>
</protein>
<dbReference type="EMBL" id="GBXM01081077">
    <property type="protein sequence ID" value="JAH27500.1"/>
    <property type="molecule type" value="Transcribed_RNA"/>
</dbReference>
<sequence>MPYLHPLFRCKCSLVTLCNKNRMLHNAHNLSF</sequence>
<dbReference type="AlphaFoldDB" id="A0A0E9RGA9"/>